<organism evidence="2 3">
    <name type="scientific">Pontibacter anaerobius</name>
    <dbReference type="NCBI Taxonomy" id="2993940"/>
    <lineage>
        <taxon>Bacteria</taxon>
        <taxon>Pseudomonadati</taxon>
        <taxon>Bacteroidota</taxon>
        <taxon>Cytophagia</taxon>
        <taxon>Cytophagales</taxon>
        <taxon>Hymenobacteraceae</taxon>
        <taxon>Pontibacter</taxon>
    </lineage>
</organism>
<comment type="caution">
    <text evidence="2">The sequence shown here is derived from an EMBL/GenBank/DDBJ whole genome shotgun (WGS) entry which is preliminary data.</text>
</comment>
<dbReference type="RefSeq" id="WP_266051669.1">
    <property type="nucleotide sequence ID" value="NZ_JAPFQO010000003.1"/>
</dbReference>
<gene>
    <name evidence="2" type="ORF">OO017_06590</name>
</gene>
<dbReference type="Proteomes" id="UP001207228">
    <property type="component" value="Unassembled WGS sequence"/>
</dbReference>
<evidence type="ECO:0000313" key="2">
    <source>
        <dbReference type="EMBL" id="MCX2739606.1"/>
    </source>
</evidence>
<evidence type="ECO:0008006" key="4">
    <source>
        <dbReference type="Google" id="ProtNLM"/>
    </source>
</evidence>
<sequence>MNHIATRVPMPYLHPPFRPLPLACLLCMLLLCVNVCRAQVLPQDTTQAQPIQDDSVRQTFNDRVIQNLKQMSERKTIMGKLLKALLDFERNSEEVYGLDAELIRKEYELHNFKVVRNIDILSLDPFGYSVNDTSRLPRNFFEKAGNSLHVKTGRAEVRNKLLFRKMEPLEPLALVESERLLRQTRHILDARIIVNEETTTNDSVDVFVITRDIFSLGGSGSYSPSSGKGRITLRELNFLGQGHQLEGTYKFNLNRPRPWEAAGYYTVDNIGRTYISADLAYVDENYYKEKSLFLRRDFFSLTTKYAGAIGASWIDERILLPATPEDTVARFGNVGYTRQDAWLGRTLKFKTYNLGYEPRGRVILGTRVINTNYTTTPTENFQDNILMLGSVGYSIRKYYKDRFIFGFGRTEDIPVGTLFSITGGYQDGEVWDRRYFGSSLSFARYGTNFGYLYSRVGYGTFIRDDRWEQGVLDLETLYITRLAEWGNWKLRHYLLGRGTLGINRNPEEMLSINNESGIRGFRSDLVRGTRRASFNYEANLYTPLSLLGFRLATFIYADVAWLSVGNQSSPFKEKPYSSYGIGFRLRNEFTSFSTIQVTLGYYPQLPPNSNMRDFRLYESSAPFYDFRNFQFDRPGVAEFY</sequence>
<evidence type="ECO:0000256" key="1">
    <source>
        <dbReference type="SAM" id="SignalP"/>
    </source>
</evidence>
<dbReference type="EMBL" id="JAPFQO010000003">
    <property type="protein sequence ID" value="MCX2739606.1"/>
    <property type="molecule type" value="Genomic_DNA"/>
</dbReference>
<feature type="chain" id="PRO_5046901235" description="POTRA domain-containing protein" evidence="1">
    <location>
        <begin position="39"/>
        <end position="640"/>
    </location>
</feature>
<evidence type="ECO:0000313" key="3">
    <source>
        <dbReference type="Proteomes" id="UP001207228"/>
    </source>
</evidence>
<proteinExistence type="predicted"/>
<feature type="signal peptide" evidence="1">
    <location>
        <begin position="1"/>
        <end position="38"/>
    </location>
</feature>
<keyword evidence="1" id="KW-0732">Signal</keyword>
<protein>
    <recommendedName>
        <fullName evidence="4">POTRA domain-containing protein</fullName>
    </recommendedName>
</protein>
<accession>A0ABT3RDM0</accession>
<name>A0ABT3RDM0_9BACT</name>
<keyword evidence="3" id="KW-1185">Reference proteome</keyword>
<reference evidence="2 3" key="1">
    <citation type="submission" date="2022-11" db="EMBL/GenBank/DDBJ databases">
        <title>The characterization of three novel Bacteroidetes species and genomic analysis of their roles in tidal elemental geochemical cycles.</title>
        <authorList>
            <person name="Ma K.-J."/>
        </authorList>
    </citation>
    <scope>NUCLEOTIDE SEQUENCE [LARGE SCALE GENOMIC DNA]</scope>
    <source>
        <strain evidence="2 3">M82</strain>
    </source>
</reference>